<dbReference type="PROSITE" id="PS00086">
    <property type="entry name" value="CYTOCHROME_P450"/>
    <property type="match status" value="1"/>
</dbReference>
<dbReference type="GO" id="GO:0004497">
    <property type="term" value="F:monooxygenase activity"/>
    <property type="evidence" value="ECO:0007669"/>
    <property type="project" value="UniProtKB-KW"/>
</dbReference>
<dbReference type="GO" id="GO:0020037">
    <property type="term" value="F:heme binding"/>
    <property type="evidence" value="ECO:0007669"/>
    <property type="project" value="InterPro"/>
</dbReference>
<dbReference type="PRINTS" id="PR00465">
    <property type="entry name" value="EP450IV"/>
</dbReference>
<evidence type="ECO:0000256" key="3">
    <source>
        <dbReference type="ARBA" id="ARBA00022723"/>
    </source>
</evidence>
<sequence>MIGVIHATPSVIPPDAFSLFMPILLAFASIAYLALGKMLGAHFQQHPQQTFSKNCFDSLVKTFDAQCERLAIAIEDRKIQSCKPTPPVIPMVSLRPGDKTHDKEYRENQDKFLLRCHAEAGPIFKLLIHRLEVTVISDHHIREMFHNENFSNVDALNELMGVKTFLHSLIKSGKNNDSRIQNSIILEHLTPNLGKYQAEIVEQFEEGLRRGFGENGKKEGNKKRTLCEDPTNILQDMIGRSTGTVFMGPKVANNPKVLDTFIMSMHDFARVLGLNDINIPFWRRWLNIKLNHFNNPLKHRVRTLAEAANPIIIERRRREQDFIDHGNSHDICGHIMLLILTSVHTTIDASSAMVYYLAAYPETIPVLHREQVQVLDAIQHERQQERDALLAKGHEIGPDLDPSNDRDLTTAALKRMVHLDSFQREVLRCRTEALTHFHMARKETVLSNGMIIPKYGMLLANLTSTHSSSTTHSPNPSEFHPWSHVGTFKTATKVGVNFLPFGMGKHVCPGRFMATQQTKSLVSLMVSKFEIIEFQDPTQAGRVLRMQHGDMPSLGLIFTDR</sequence>
<comment type="similarity">
    <text evidence="2 6">Belongs to the cytochrome P450 family.</text>
</comment>
<evidence type="ECO:0000256" key="5">
    <source>
        <dbReference type="PIRSR" id="PIRSR602403-1"/>
    </source>
</evidence>
<feature type="binding site" description="axial binding residue" evidence="5">
    <location>
        <position position="508"/>
    </location>
    <ligand>
        <name>heme</name>
        <dbReference type="ChEBI" id="CHEBI:30413"/>
    </ligand>
    <ligandPart>
        <name>Fe</name>
        <dbReference type="ChEBI" id="CHEBI:18248"/>
    </ligandPart>
</feature>
<dbReference type="GO" id="GO:0005506">
    <property type="term" value="F:iron ion binding"/>
    <property type="evidence" value="ECO:0007669"/>
    <property type="project" value="InterPro"/>
</dbReference>
<feature type="transmembrane region" description="Helical" evidence="7">
    <location>
        <begin position="16"/>
        <end position="35"/>
    </location>
</feature>
<dbReference type="Pfam" id="PF00067">
    <property type="entry name" value="p450"/>
    <property type="match status" value="1"/>
</dbReference>
<evidence type="ECO:0008006" key="10">
    <source>
        <dbReference type="Google" id="ProtNLM"/>
    </source>
</evidence>
<organism evidence="8 9">
    <name type="scientific">Linnemannia exigua</name>
    <dbReference type="NCBI Taxonomy" id="604196"/>
    <lineage>
        <taxon>Eukaryota</taxon>
        <taxon>Fungi</taxon>
        <taxon>Fungi incertae sedis</taxon>
        <taxon>Mucoromycota</taxon>
        <taxon>Mortierellomycotina</taxon>
        <taxon>Mortierellomycetes</taxon>
        <taxon>Mortierellales</taxon>
        <taxon>Mortierellaceae</taxon>
        <taxon>Linnemannia</taxon>
    </lineage>
</organism>
<dbReference type="SUPFAM" id="SSF48264">
    <property type="entry name" value="Cytochrome P450"/>
    <property type="match status" value="1"/>
</dbReference>
<dbReference type="InterPro" id="IPR002403">
    <property type="entry name" value="Cyt_P450_E_grp-IV"/>
</dbReference>
<proteinExistence type="inferred from homology"/>
<reference evidence="8" key="1">
    <citation type="journal article" date="2020" name="Fungal Divers.">
        <title>Resolving the Mortierellaceae phylogeny through synthesis of multi-gene phylogenetics and phylogenomics.</title>
        <authorList>
            <person name="Vandepol N."/>
            <person name="Liber J."/>
            <person name="Desiro A."/>
            <person name="Na H."/>
            <person name="Kennedy M."/>
            <person name="Barry K."/>
            <person name="Grigoriev I.V."/>
            <person name="Miller A.N."/>
            <person name="O'Donnell K."/>
            <person name="Stajich J.E."/>
            <person name="Bonito G."/>
        </authorList>
    </citation>
    <scope>NUCLEOTIDE SEQUENCE</scope>
    <source>
        <strain evidence="8">NRRL 28262</strain>
    </source>
</reference>
<name>A0AAD4DMA9_9FUNG</name>
<keyword evidence="7" id="KW-0812">Transmembrane</keyword>
<comment type="caution">
    <text evidence="8">The sequence shown here is derived from an EMBL/GenBank/DDBJ whole genome shotgun (WGS) entry which is preliminary data.</text>
</comment>
<dbReference type="EMBL" id="JAAAIL010000006">
    <property type="protein sequence ID" value="KAG0281815.1"/>
    <property type="molecule type" value="Genomic_DNA"/>
</dbReference>
<protein>
    <recommendedName>
        <fullName evidence="10">Cytochrome P450</fullName>
    </recommendedName>
</protein>
<evidence type="ECO:0000313" key="8">
    <source>
        <dbReference type="EMBL" id="KAG0281815.1"/>
    </source>
</evidence>
<accession>A0AAD4DMA9</accession>
<evidence type="ECO:0000256" key="1">
    <source>
        <dbReference type="ARBA" id="ARBA00001971"/>
    </source>
</evidence>
<evidence type="ECO:0000256" key="2">
    <source>
        <dbReference type="ARBA" id="ARBA00010617"/>
    </source>
</evidence>
<dbReference type="Proteomes" id="UP001194580">
    <property type="component" value="Unassembled WGS sequence"/>
</dbReference>
<keyword evidence="7" id="KW-1133">Transmembrane helix</keyword>
<dbReference type="InterPro" id="IPR017972">
    <property type="entry name" value="Cyt_P450_CS"/>
</dbReference>
<keyword evidence="6" id="KW-0503">Monooxygenase</keyword>
<dbReference type="Gene3D" id="1.10.630.10">
    <property type="entry name" value="Cytochrome P450"/>
    <property type="match status" value="1"/>
</dbReference>
<dbReference type="InterPro" id="IPR036396">
    <property type="entry name" value="Cyt_P450_sf"/>
</dbReference>
<dbReference type="PANTHER" id="PTHR46206">
    <property type="entry name" value="CYTOCHROME P450"/>
    <property type="match status" value="1"/>
</dbReference>
<dbReference type="InterPro" id="IPR001128">
    <property type="entry name" value="Cyt_P450"/>
</dbReference>
<dbReference type="GO" id="GO:0016705">
    <property type="term" value="F:oxidoreductase activity, acting on paired donors, with incorporation or reduction of molecular oxygen"/>
    <property type="evidence" value="ECO:0007669"/>
    <property type="project" value="InterPro"/>
</dbReference>
<keyword evidence="7" id="KW-0472">Membrane</keyword>
<gene>
    <name evidence="8" type="ORF">BGZ95_009752</name>
</gene>
<dbReference type="AlphaFoldDB" id="A0AAD4DMA9"/>
<keyword evidence="4 5" id="KW-0408">Iron</keyword>
<keyword evidence="3 5" id="KW-0479">Metal-binding</keyword>
<evidence type="ECO:0000256" key="6">
    <source>
        <dbReference type="RuleBase" id="RU000461"/>
    </source>
</evidence>
<evidence type="ECO:0000256" key="4">
    <source>
        <dbReference type="ARBA" id="ARBA00023004"/>
    </source>
</evidence>
<evidence type="ECO:0000313" key="9">
    <source>
        <dbReference type="Proteomes" id="UP001194580"/>
    </source>
</evidence>
<evidence type="ECO:0000256" key="7">
    <source>
        <dbReference type="SAM" id="Phobius"/>
    </source>
</evidence>
<keyword evidence="6" id="KW-0560">Oxidoreductase</keyword>
<comment type="cofactor">
    <cofactor evidence="1 5">
        <name>heme</name>
        <dbReference type="ChEBI" id="CHEBI:30413"/>
    </cofactor>
</comment>
<keyword evidence="9" id="KW-1185">Reference proteome</keyword>
<keyword evidence="5 6" id="KW-0349">Heme</keyword>